<name>A0A815GUH7_9BILA</name>
<keyword evidence="3" id="KW-1185">Reference proteome</keyword>
<dbReference type="EMBL" id="CAJNOQ010014488">
    <property type="protein sequence ID" value="CAF1342638.1"/>
    <property type="molecule type" value="Genomic_DNA"/>
</dbReference>
<sequence>MGDRQGGNLLLIDYRLAERQLDNKQLQIGEQKINRVFYLYEYLILAEETRKLLPQLSKEEREISFKHVRIIYHTIADYMRTYLPLNNSFLCDVQASDHSRCAEPNTIDPVLRLARAVPGLLSLNEVDLLRDKCLSYSIETIDQS</sequence>
<organism evidence="1 3">
    <name type="scientific">Didymodactylos carnosus</name>
    <dbReference type="NCBI Taxonomy" id="1234261"/>
    <lineage>
        <taxon>Eukaryota</taxon>
        <taxon>Metazoa</taxon>
        <taxon>Spiralia</taxon>
        <taxon>Gnathifera</taxon>
        <taxon>Rotifera</taxon>
        <taxon>Eurotatoria</taxon>
        <taxon>Bdelloidea</taxon>
        <taxon>Philodinida</taxon>
        <taxon>Philodinidae</taxon>
        <taxon>Didymodactylos</taxon>
    </lineage>
</organism>
<dbReference type="OrthoDB" id="10542011at2759"/>
<evidence type="ECO:0000313" key="3">
    <source>
        <dbReference type="Proteomes" id="UP000663829"/>
    </source>
</evidence>
<comment type="caution">
    <text evidence="1">The sequence shown here is derived from an EMBL/GenBank/DDBJ whole genome shotgun (WGS) entry which is preliminary data.</text>
</comment>
<dbReference type="Proteomes" id="UP000663829">
    <property type="component" value="Unassembled WGS sequence"/>
</dbReference>
<accession>A0A815GUH7</accession>
<protein>
    <submittedName>
        <fullName evidence="1">Uncharacterized protein</fullName>
    </submittedName>
</protein>
<gene>
    <name evidence="1" type="ORF">GPM918_LOCUS30507</name>
    <name evidence="2" type="ORF">SRO942_LOCUS31119</name>
</gene>
<dbReference type="AlphaFoldDB" id="A0A815GUH7"/>
<evidence type="ECO:0000313" key="2">
    <source>
        <dbReference type="EMBL" id="CAF4204777.1"/>
    </source>
</evidence>
<proteinExistence type="predicted"/>
<reference evidence="1" key="1">
    <citation type="submission" date="2021-02" db="EMBL/GenBank/DDBJ databases">
        <authorList>
            <person name="Nowell W R."/>
        </authorList>
    </citation>
    <scope>NUCLEOTIDE SEQUENCE</scope>
</reference>
<dbReference type="Proteomes" id="UP000681722">
    <property type="component" value="Unassembled WGS sequence"/>
</dbReference>
<dbReference type="EMBL" id="CAJOBC010059632">
    <property type="protein sequence ID" value="CAF4204777.1"/>
    <property type="molecule type" value="Genomic_DNA"/>
</dbReference>
<evidence type="ECO:0000313" key="1">
    <source>
        <dbReference type="EMBL" id="CAF1342638.1"/>
    </source>
</evidence>